<evidence type="ECO:0000313" key="2">
    <source>
        <dbReference type="Proteomes" id="UP000188637"/>
    </source>
</evidence>
<dbReference type="EMBL" id="LJHD01000053">
    <property type="protein sequence ID" value="ONI45584.1"/>
    <property type="molecule type" value="Genomic_DNA"/>
</dbReference>
<name>A0ACC8XIJ7_9FIRM</name>
<comment type="caution">
    <text evidence="1">The sequence shown here is derived from an EMBL/GenBank/DDBJ whole genome shotgun (WGS) entry which is preliminary data.</text>
</comment>
<protein>
    <submittedName>
        <fullName evidence="1">Uncharacterized protein</fullName>
    </submittedName>
</protein>
<evidence type="ECO:0000313" key="1">
    <source>
        <dbReference type="EMBL" id="ONI45584.1"/>
    </source>
</evidence>
<gene>
    <name evidence="1" type="ORF">AN640_04415</name>
</gene>
<sequence>MKTVKVISSNKKDKNWLCESSLILNEGAQNKEMELLVIFKDIAYQKINGFGGTFTQASAYTYNRMNNDIKKEILESYFGEKGLQYTIGRTHINSCDFSFGNYSYCNKTDDVNLETFNIDCDKDYVIPFLKEVINFKGNKISLLASPWSPPAWLKTNNDMLKGGKLRTEYYAVWARYFVKYIEAYKKQGIDIDMVTTQNEPHAVQTWESCIYNDEEEKVFIRDYLYPALKAANLDTKIVIWDHNKEYAFQRARYILSDPKANEAVYGIAFHWYSGDHFENLRLCKEFFSDKELIFTEGCVELTTTATSMALKANNASGGKCVATEGPWEFGECYAHDIMGNINNGLNQYIDWNLLLDETGGPNHVNNFCSAPLMCDTINQKLIYQPSYYFIAHLSKYIPVGSRRIAHSKYTADLTINTFLTPKDEVVVVVLNTTENKIPLNIKDVVSDSIVETNIKAKSINTFIY</sequence>
<reference evidence="1" key="1">
    <citation type="submission" date="2016-08" db="EMBL/GenBank/DDBJ databases">
        <authorList>
            <person name="Ngugi D.K."/>
            <person name="Miyake S."/>
            <person name="Stingl U."/>
        </authorList>
    </citation>
    <scope>NUCLEOTIDE SEQUENCE</scope>
    <source>
        <strain evidence="1">SCG-D08WGA-EpuloA1</strain>
    </source>
</reference>
<accession>A0ACC8XIJ7</accession>
<proteinExistence type="predicted"/>
<organism evidence="1 2">
    <name type="scientific">Candidatus Epulonipiscium fishelsonii</name>
    <dbReference type="NCBI Taxonomy" id="77094"/>
    <lineage>
        <taxon>Bacteria</taxon>
        <taxon>Bacillati</taxon>
        <taxon>Bacillota</taxon>
        <taxon>Clostridia</taxon>
        <taxon>Lachnospirales</taxon>
        <taxon>Lachnospiraceae</taxon>
        <taxon>Candidatus Epulonipiscium</taxon>
    </lineage>
</organism>
<dbReference type="Proteomes" id="UP000188637">
    <property type="component" value="Unassembled WGS sequence"/>
</dbReference>
<keyword evidence="2" id="KW-1185">Reference proteome</keyword>